<dbReference type="PANTHER" id="PTHR45913">
    <property type="entry name" value="EPM2A-INTERACTING PROTEIN 1"/>
    <property type="match status" value="1"/>
</dbReference>
<proteinExistence type="predicted"/>
<dbReference type="Proteomes" id="UP000887013">
    <property type="component" value="Unassembled WGS sequence"/>
</dbReference>
<dbReference type="PANTHER" id="PTHR45913:SF21">
    <property type="entry name" value="DUF4371 DOMAIN-CONTAINING PROTEIN"/>
    <property type="match status" value="1"/>
</dbReference>
<dbReference type="AlphaFoldDB" id="A0A8X6TGL9"/>
<sequence length="120" mass="13380">MSAIQDLQLSDNTVTRRIGAISKDMQTQLKSDLEICEWFSLQFDESIDIADTAQLAVMVRMVFIDFTVKEELLKILPMKGQTTGEDIYKTFITYASLINMPLQKLSAITTDGGTSNGGKH</sequence>
<keyword evidence="2" id="KW-1185">Reference proteome</keyword>
<name>A0A8X6TGL9_NEPPI</name>
<evidence type="ECO:0000313" key="1">
    <source>
        <dbReference type="EMBL" id="GFT07526.1"/>
    </source>
</evidence>
<dbReference type="EMBL" id="BMAW01008206">
    <property type="protein sequence ID" value="GFT07526.1"/>
    <property type="molecule type" value="Genomic_DNA"/>
</dbReference>
<gene>
    <name evidence="1" type="ORF">NPIL_675571</name>
</gene>
<protein>
    <submittedName>
        <fullName evidence="1">DUF4371 domain-containing protein</fullName>
    </submittedName>
</protein>
<reference evidence="1" key="1">
    <citation type="submission" date="2020-08" db="EMBL/GenBank/DDBJ databases">
        <title>Multicomponent nature underlies the extraordinary mechanical properties of spider dragline silk.</title>
        <authorList>
            <person name="Kono N."/>
            <person name="Nakamura H."/>
            <person name="Mori M."/>
            <person name="Yoshida Y."/>
            <person name="Ohtoshi R."/>
            <person name="Malay A.D."/>
            <person name="Moran D.A.P."/>
            <person name="Tomita M."/>
            <person name="Numata K."/>
            <person name="Arakawa K."/>
        </authorList>
    </citation>
    <scope>NUCLEOTIDE SEQUENCE</scope>
</reference>
<evidence type="ECO:0000313" key="2">
    <source>
        <dbReference type="Proteomes" id="UP000887013"/>
    </source>
</evidence>
<comment type="caution">
    <text evidence="1">The sequence shown here is derived from an EMBL/GenBank/DDBJ whole genome shotgun (WGS) entry which is preliminary data.</text>
</comment>
<organism evidence="1 2">
    <name type="scientific">Nephila pilipes</name>
    <name type="common">Giant wood spider</name>
    <name type="synonym">Nephila maculata</name>
    <dbReference type="NCBI Taxonomy" id="299642"/>
    <lineage>
        <taxon>Eukaryota</taxon>
        <taxon>Metazoa</taxon>
        <taxon>Ecdysozoa</taxon>
        <taxon>Arthropoda</taxon>
        <taxon>Chelicerata</taxon>
        <taxon>Arachnida</taxon>
        <taxon>Araneae</taxon>
        <taxon>Araneomorphae</taxon>
        <taxon>Entelegynae</taxon>
        <taxon>Araneoidea</taxon>
        <taxon>Nephilidae</taxon>
        <taxon>Nephila</taxon>
    </lineage>
</organism>
<dbReference type="OrthoDB" id="6423257at2759"/>
<accession>A0A8X6TGL9</accession>